<feature type="chain" id="PRO_5002694178" evidence="2">
    <location>
        <begin position="21"/>
        <end position="432"/>
    </location>
</feature>
<dbReference type="GO" id="GO:0004553">
    <property type="term" value="F:hydrolase activity, hydrolyzing O-glycosyl compounds"/>
    <property type="evidence" value="ECO:0007669"/>
    <property type="project" value="InterPro"/>
</dbReference>
<dbReference type="InterPro" id="IPR013320">
    <property type="entry name" value="ConA-like_dom_sf"/>
</dbReference>
<protein>
    <submittedName>
        <fullName evidence="4">Beta-glucanase</fullName>
    </submittedName>
</protein>
<comment type="caution">
    <text evidence="4">The sequence shown here is derived from an EMBL/GenBank/DDBJ whole genome shotgun (WGS) entry which is preliminary data.</text>
</comment>
<evidence type="ECO:0000256" key="1">
    <source>
        <dbReference type="ARBA" id="ARBA00006865"/>
    </source>
</evidence>
<dbReference type="GO" id="GO:0005975">
    <property type="term" value="P:carbohydrate metabolic process"/>
    <property type="evidence" value="ECO:0007669"/>
    <property type="project" value="InterPro"/>
</dbReference>
<comment type="similarity">
    <text evidence="1">Belongs to the glycosyl hydrolase 16 family.</text>
</comment>
<dbReference type="PROSITE" id="PS51762">
    <property type="entry name" value="GH16_2"/>
    <property type="match status" value="1"/>
</dbReference>
<dbReference type="InterPro" id="IPR000757">
    <property type="entry name" value="Beta-glucanase-like"/>
</dbReference>
<feature type="signal peptide" evidence="2">
    <location>
        <begin position="1"/>
        <end position="20"/>
    </location>
</feature>
<dbReference type="Proteomes" id="UP000004947">
    <property type="component" value="Unassembled WGS sequence"/>
</dbReference>
<dbReference type="STRING" id="313628.LNTAR_06429"/>
<dbReference type="EMBL" id="ABCK01000013">
    <property type="protein sequence ID" value="EDM26860.1"/>
    <property type="molecule type" value="Genomic_DNA"/>
</dbReference>
<dbReference type="Pfam" id="PF00722">
    <property type="entry name" value="Glyco_hydro_16"/>
    <property type="match status" value="1"/>
</dbReference>
<reference evidence="4 5" key="1">
    <citation type="journal article" date="2010" name="J. Bacteriol.">
        <title>Genome sequence of Lentisphaera araneosa HTCC2155T, the type species of the order Lentisphaerales in the phylum Lentisphaerae.</title>
        <authorList>
            <person name="Thrash J.C."/>
            <person name="Cho J.C."/>
            <person name="Vergin K.L."/>
            <person name="Morris R.M."/>
            <person name="Giovannoni S.J."/>
        </authorList>
    </citation>
    <scope>NUCLEOTIDE SEQUENCE [LARGE SCALE GENOMIC DNA]</scope>
    <source>
        <strain evidence="4 5">HTCC2155</strain>
    </source>
</reference>
<keyword evidence="5" id="KW-1185">Reference proteome</keyword>
<organism evidence="4 5">
    <name type="scientific">Lentisphaera araneosa HTCC2155</name>
    <dbReference type="NCBI Taxonomy" id="313628"/>
    <lineage>
        <taxon>Bacteria</taxon>
        <taxon>Pseudomonadati</taxon>
        <taxon>Lentisphaerota</taxon>
        <taxon>Lentisphaeria</taxon>
        <taxon>Lentisphaerales</taxon>
        <taxon>Lentisphaeraceae</taxon>
        <taxon>Lentisphaera</taxon>
    </lineage>
</organism>
<evidence type="ECO:0000313" key="5">
    <source>
        <dbReference type="Proteomes" id="UP000004947"/>
    </source>
</evidence>
<keyword evidence="2" id="KW-0732">Signal</keyword>
<proteinExistence type="inferred from homology"/>
<evidence type="ECO:0000313" key="4">
    <source>
        <dbReference type="EMBL" id="EDM26860.1"/>
    </source>
</evidence>
<dbReference type="CDD" id="cd08023">
    <property type="entry name" value="GH16_laminarinase_like"/>
    <property type="match status" value="1"/>
</dbReference>
<name>A6DNB2_9BACT</name>
<feature type="domain" description="GH16" evidence="3">
    <location>
        <begin position="16"/>
        <end position="283"/>
    </location>
</feature>
<dbReference type="PANTHER" id="PTHR10963">
    <property type="entry name" value="GLYCOSYL HYDROLASE-RELATED"/>
    <property type="match status" value="1"/>
</dbReference>
<gene>
    <name evidence="4" type="ORF">LNTAR_06429</name>
</gene>
<dbReference type="AlphaFoldDB" id="A6DNB2"/>
<evidence type="ECO:0000259" key="3">
    <source>
        <dbReference type="PROSITE" id="PS51762"/>
    </source>
</evidence>
<dbReference type="eggNOG" id="COG2273">
    <property type="taxonomic scope" value="Bacteria"/>
</dbReference>
<dbReference type="RefSeq" id="WP_007279351.1">
    <property type="nucleotide sequence ID" value="NZ_ABCK01000013.1"/>
</dbReference>
<evidence type="ECO:0000256" key="2">
    <source>
        <dbReference type="SAM" id="SignalP"/>
    </source>
</evidence>
<dbReference type="Gene3D" id="2.60.120.200">
    <property type="match status" value="1"/>
</dbReference>
<dbReference type="PANTHER" id="PTHR10963:SF55">
    <property type="entry name" value="GLYCOSIDE HYDROLASE FAMILY 16 PROTEIN"/>
    <property type="match status" value="1"/>
</dbReference>
<dbReference type="InterPro" id="IPR050546">
    <property type="entry name" value="Glycosyl_Hydrlase_16"/>
</dbReference>
<sequence>MKKLLVSGMLALVSASSISAQTITQYEGYDLVWNDEFNQDGALNPKDWTHEEGFKRNEELQWYQADNAFCEDGKLVIEGRKETRPNPTFKAGSNSWRESRKNIDYTSACVTTQDRKSWLYGRFEVRAKIKTEEGLWPAIWFLGTEGEWPSNGEIDLLEYYHGSILANACWGTKNRWAAKWDESKRPMSEFGGADWDNEFHYWRMDWDQHSIKLYMDGRLLNEIDVNNTNNATTKWGPKNPFRQPQYLLLNLALGGNRGGDVSKTTFPSRYEIDYVRVYQKNAAGLAKAQKEKDLKKKKALAALKEIPKVKSAQSYILVGKAWDAQKKGDHATAIAYSNKCVDMYLKRAKQIQSQLSSLPKGSRKEVNKYAILNDVGVSLFIKATTLEEVGDKAGAKKVYATLFNDVKYAQCWDNKGWFWQPAKVAEKKIQEL</sequence>
<dbReference type="SUPFAM" id="SSF49899">
    <property type="entry name" value="Concanavalin A-like lectins/glucanases"/>
    <property type="match status" value="1"/>
</dbReference>
<accession>A6DNB2</accession>